<dbReference type="GO" id="GO:0005524">
    <property type="term" value="F:ATP binding"/>
    <property type="evidence" value="ECO:0007669"/>
    <property type="project" value="UniProtKB-KW"/>
</dbReference>
<dbReference type="PRINTS" id="PR01040">
    <property type="entry name" value="TRNASYNTHTYR"/>
</dbReference>
<dbReference type="CDD" id="cd00805">
    <property type="entry name" value="TyrRS_core"/>
    <property type="match status" value="1"/>
</dbReference>
<dbReference type="NCBIfam" id="TIGR00234">
    <property type="entry name" value="tyrS"/>
    <property type="match status" value="1"/>
</dbReference>
<evidence type="ECO:0000256" key="4">
    <source>
        <dbReference type="ARBA" id="ARBA00022840"/>
    </source>
</evidence>
<keyword evidence="2 11" id="KW-0436">Ligase</keyword>
<reference evidence="13 14" key="1">
    <citation type="journal article" date="2016" name="Nat. Commun.">
        <title>Thousands of microbial genomes shed light on interconnected biogeochemical processes in an aquifer system.</title>
        <authorList>
            <person name="Anantharaman K."/>
            <person name="Brown C.T."/>
            <person name="Hug L.A."/>
            <person name="Sharon I."/>
            <person name="Castelle C.J."/>
            <person name="Probst A.J."/>
            <person name="Thomas B.C."/>
            <person name="Singh A."/>
            <person name="Wilkins M.J."/>
            <person name="Karaoz U."/>
            <person name="Brodie E.L."/>
            <person name="Williams K.H."/>
            <person name="Hubbard S.S."/>
            <person name="Banfield J.F."/>
        </authorList>
    </citation>
    <scope>NUCLEOTIDE SEQUENCE [LARGE SCALE GENOMIC DNA]</scope>
</reference>
<evidence type="ECO:0000256" key="3">
    <source>
        <dbReference type="ARBA" id="ARBA00022741"/>
    </source>
</evidence>
<proteinExistence type="inferred from homology"/>
<organism evidence="13 14">
    <name type="scientific">Candidatus Uhrbacteria bacterium RIFCSPHIGHO2_01_FULL_63_20</name>
    <dbReference type="NCBI Taxonomy" id="1802385"/>
    <lineage>
        <taxon>Bacteria</taxon>
        <taxon>Candidatus Uhriibacteriota</taxon>
    </lineage>
</organism>
<evidence type="ECO:0000256" key="2">
    <source>
        <dbReference type="ARBA" id="ARBA00022598"/>
    </source>
</evidence>
<feature type="domain" description="Tyrosine--tRNA ligase SYY-like C-terminal" evidence="12">
    <location>
        <begin position="328"/>
        <end position="398"/>
    </location>
</feature>
<dbReference type="EMBL" id="MGDT01000004">
    <property type="protein sequence ID" value="OGL66938.1"/>
    <property type="molecule type" value="Genomic_DNA"/>
</dbReference>
<keyword evidence="5 10" id="KW-0694">RNA-binding</keyword>
<dbReference type="PROSITE" id="PS00178">
    <property type="entry name" value="AA_TRNA_LIGASE_I"/>
    <property type="match status" value="1"/>
</dbReference>
<dbReference type="InterPro" id="IPR054608">
    <property type="entry name" value="SYY-like_C"/>
</dbReference>
<dbReference type="STRING" id="1802385.A2856_00330"/>
<dbReference type="AlphaFoldDB" id="A0A1F7TMU7"/>
<dbReference type="InterPro" id="IPR002307">
    <property type="entry name" value="Tyr-tRNA-ligase"/>
</dbReference>
<evidence type="ECO:0000256" key="1">
    <source>
        <dbReference type="ARBA" id="ARBA00013160"/>
    </source>
</evidence>
<dbReference type="GO" id="GO:0005829">
    <property type="term" value="C:cytosol"/>
    <property type="evidence" value="ECO:0007669"/>
    <property type="project" value="TreeGrafter"/>
</dbReference>
<evidence type="ECO:0000256" key="8">
    <source>
        <dbReference type="ARBA" id="ARBA00048248"/>
    </source>
</evidence>
<dbReference type="Pfam" id="PF00579">
    <property type="entry name" value="tRNA-synt_1b"/>
    <property type="match status" value="1"/>
</dbReference>
<evidence type="ECO:0000256" key="7">
    <source>
        <dbReference type="ARBA" id="ARBA00023146"/>
    </source>
</evidence>
<keyword evidence="6 11" id="KW-0648">Protein biosynthesis</keyword>
<dbReference type="InterPro" id="IPR014729">
    <property type="entry name" value="Rossmann-like_a/b/a_fold"/>
</dbReference>
<dbReference type="Proteomes" id="UP000177885">
    <property type="component" value="Unassembled WGS sequence"/>
</dbReference>
<dbReference type="Gene3D" id="3.40.50.620">
    <property type="entry name" value="HUPs"/>
    <property type="match status" value="1"/>
</dbReference>
<dbReference type="PROSITE" id="PS50889">
    <property type="entry name" value="S4"/>
    <property type="match status" value="1"/>
</dbReference>
<keyword evidence="4 11" id="KW-0067">ATP-binding</keyword>
<comment type="caution">
    <text evidence="13">The sequence shown here is derived from an EMBL/GenBank/DDBJ whole genome shotgun (WGS) entry which is preliminary data.</text>
</comment>
<dbReference type="InterPro" id="IPR024088">
    <property type="entry name" value="Tyr-tRNA-ligase_bac-type"/>
</dbReference>
<evidence type="ECO:0000313" key="14">
    <source>
        <dbReference type="Proteomes" id="UP000177885"/>
    </source>
</evidence>
<evidence type="ECO:0000256" key="6">
    <source>
        <dbReference type="ARBA" id="ARBA00022917"/>
    </source>
</evidence>
<evidence type="ECO:0000256" key="11">
    <source>
        <dbReference type="RuleBase" id="RU363036"/>
    </source>
</evidence>
<keyword evidence="3 11" id="KW-0547">Nucleotide-binding</keyword>
<dbReference type="PANTHER" id="PTHR11766">
    <property type="entry name" value="TYROSYL-TRNA SYNTHETASE"/>
    <property type="match status" value="1"/>
</dbReference>
<evidence type="ECO:0000259" key="12">
    <source>
        <dbReference type="Pfam" id="PF22421"/>
    </source>
</evidence>
<comment type="similarity">
    <text evidence="11">Belongs to the class-I aminoacyl-tRNA synthetase family.</text>
</comment>
<dbReference type="Pfam" id="PF22421">
    <property type="entry name" value="SYY_C-terminal"/>
    <property type="match status" value="1"/>
</dbReference>
<keyword evidence="7 11" id="KW-0030">Aminoacyl-tRNA synthetase</keyword>
<dbReference type="GO" id="GO:0006437">
    <property type="term" value="P:tyrosyl-tRNA aminoacylation"/>
    <property type="evidence" value="ECO:0007669"/>
    <property type="project" value="UniProtKB-UniRule"/>
</dbReference>
<comment type="catalytic activity">
    <reaction evidence="8">
        <text>tRNA(Tyr) + L-tyrosine + ATP = L-tyrosyl-tRNA(Tyr) + AMP + diphosphate + H(+)</text>
        <dbReference type="Rhea" id="RHEA:10220"/>
        <dbReference type="Rhea" id="RHEA-COMP:9706"/>
        <dbReference type="Rhea" id="RHEA-COMP:9707"/>
        <dbReference type="ChEBI" id="CHEBI:15378"/>
        <dbReference type="ChEBI" id="CHEBI:30616"/>
        <dbReference type="ChEBI" id="CHEBI:33019"/>
        <dbReference type="ChEBI" id="CHEBI:58315"/>
        <dbReference type="ChEBI" id="CHEBI:78442"/>
        <dbReference type="ChEBI" id="CHEBI:78536"/>
        <dbReference type="ChEBI" id="CHEBI:456215"/>
        <dbReference type="EC" id="6.1.1.1"/>
    </reaction>
</comment>
<dbReference type="SUPFAM" id="SSF55174">
    <property type="entry name" value="Alpha-L RNA-binding motif"/>
    <property type="match status" value="1"/>
</dbReference>
<dbReference type="Gene3D" id="3.10.290.10">
    <property type="entry name" value="RNA-binding S4 domain"/>
    <property type="match status" value="1"/>
</dbReference>
<dbReference type="SUPFAM" id="SSF52374">
    <property type="entry name" value="Nucleotidylyl transferase"/>
    <property type="match status" value="1"/>
</dbReference>
<dbReference type="GO" id="GO:0004831">
    <property type="term" value="F:tyrosine-tRNA ligase activity"/>
    <property type="evidence" value="ECO:0007669"/>
    <property type="project" value="UniProtKB-UniRule"/>
</dbReference>
<dbReference type="GO" id="GO:0003723">
    <property type="term" value="F:RNA binding"/>
    <property type="evidence" value="ECO:0007669"/>
    <property type="project" value="UniProtKB-KW"/>
</dbReference>
<evidence type="ECO:0000256" key="5">
    <source>
        <dbReference type="ARBA" id="ARBA00022884"/>
    </source>
</evidence>
<gene>
    <name evidence="13" type="ORF">A2856_00330</name>
</gene>
<sequence>MPVVTEAKKIDAFLTRGVENVYPSRDFVKAWLSKGERLTIYLGVDPTGPTLHLGHVIPLMKLRELQDLGHKVILLIGDFTAMIGDPTDKTATRKKQTRKEVLANAKHYKAQAGKILNFSGSNKAELKYNSQWLANMSLADLVELAAHTTVQRLEERDMFEKRREDGKPVFMHEFLYPIMQGYDSVAMSVDGEIGGNDQTFNMLVGRDFVKALKKKEKFVIATKLLTDPTGKKMGKSEGNMITLEDSAEQMFGKVMSWGDAMIVPGFEVLTRVDEAELKAIEGALKSENPRDLKMRLARAVAAFFHGEKAAAKAQEAFASTFQRHETPTDIPTLVVKKAKVNILDVLADAKLVASKGEAKRLIDGGGVKVGGHVIEGYDAEVIPSAEGVVVQKGKRHFVRVVKG</sequence>
<dbReference type="InterPro" id="IPR001412">
    <property type="entry name" value="aa-tRNA-synth_I_CS"/>
</dbReference>
<dbReference type="EC" id="6.1.1.1" evidence="1 9"/>
<evidence type="ECO:0000313" key="13">
    <source>
        <dbReference type="EMBL" id="OGL66938.1"/>
    </source>
</evidence>
<evidence type="ECO:0000256" key="10">
    <source>
        <dbReference type="PROSITE-ProRule" id="PRU00182"/>
    </source>
</evidence>
<dbReference type="Gene3D" id="1.10.240.10">
    <property type="entry name" value="Tyrosyl-Transfer RNA Synthetase"/>
    <property type="match status" value="1"/>
</dbReference>
<dbReference type="InterPro" id="IPR002305">
    <property type="entry name" value="aa-tRNA-synth_Ic"/>
</dbReference>
<name>A0A1F7TMU7_9BACT</name>
<dbReference type="InterPro" id="IPR036986">
    <property type="entry name" value="S4_RNA-bd_sf"/>
</dbReference>
<protein>
    <recommendedName>
        <fullName evidence="1 9">Tyrosine--tRNA ligase</fullName>
        <ecNumber evidence="1 9">6.1.1.1</ecNumber>
    </recommendedName>
</protein>
<evidence type="ECO:0000256" key="9">
    <source>
        <dbReference type="NCBIfam" id="TIGR00234"/>
    </source>
</evidence>
<dbReference type="PANTHER" id="PTHR11766:SF1">
    <property type="entry name" value="TYROSINE--TRNA LIGASE"/>
    <property type="match status" value="1"/>
</dbReference>
<accession>A0A1F7TMU7</accession>